<dbReference type="EMBL" id="OZ034817">
    <property type="protein sequence ID" value="CAL1384978.1"/>
    <property type="molecule type" value="Genomic_DNA"/>
</dbReference>
<feature type="region of interest" description="Disordered" evidence="1">
    <location>
        <begin position="1"/>
        <end position="29"/>
    </location>
</feature>
<proteinExistence type="predicted"/>
<name>A0AAV2EG78_9ROSI</name>
<gene>
    <name evidence="2" type="ORF">LTRI10_LOCUS26144</name>
</gene>
<keyword evidence="3" id="KW-1185">Reference proteome</keyword>
<reference evidence="2 3" key="1">
    <citation type="submission" date="2024-04" db="EMBL/GenBank/DDBJ databases">
        <authorList>
            <person name="Fracassetti M."/>
        </authorList>
    </citation>
    <scope>NUCLEOTIDE SEQUENCE [LARGE SCALE GENOMIC DNA]</scope>
</reference>
<dbReference type="AlphaFoldDB" id="A0AAV2EG78"/>
<accession>A0AAV2EG78</accession>
<dbReference type="Proteomes" id="UP001497516">
    <property type="component" value="Chromosome 4"/>
</dbReference>
<protein>
    <submittedName>
        <fullName evidence="2">Uncharacterized protein</fullName>
    </submittedName>
</protein>
<evidence type="ECO:0000256" key="1">
    <source>
        <dbReference type="SAM" id="MobiDB-lite"/>
    </source>
</evidence>
<evidence type="ECO:0000313" key="2">
    <source>
        <dbReference type="EMBL" id="CAL1384978.1"/>
    </source>
</evidence>
<sequence length="83" mass="9537">MGKRSGSQKKDGGKPKSSSRLKYANPEDMDDEIDVFHKQREIVPLDLNGDFGESSDEEHPVFPNQVMRRSCKKRRTRLKDSKS</sequence>
<evidence type="ECO:0000313" key="3">
    <source>
        <dbReference type="Proteomes" id="UP001497516"/>
    </source>
</evidence>
<feature type="region of interest" description="Disordered" evidence="1">
    <location>
        <begin position="47"/>
        <end position="83"/>
    </location>
</feature>
<organism evidence="2 3">
    <name type="scientific">Linum trigynum</name>
    <dbReference type="NCBI Taxonomy" id="586398"/>
    <lineage>
        <taxon>Eukaryota</taxon>
        <taxon>Viridiplantae</taxon>
        <taxon>Streptophyta</taxon>
        <taxon>Embryophyta</taxon>
        <taxon>Tracheophyta</taxon>
        <taxon>Spermatophyta</taxon>
        <taxon>Magnoliopsida</taxon>
        <taxon>eudicotyledons</taxon>
        <taxon>Gunneridae</taxon>
        <taxon>Pentapetalae</taxon>
        <taxon>rosids</taxon>
        <taxon>fabids</taxon>
        <taxon>Malpighiales</taxon>
        <taxon>Linaceae</taxon>
        <taxon>Linum</taxon>
    </lineage>
</organism>